<dbReference type="Proteomes" id="UP001597304">
    <property type="component" value="Unassembled WGS sequence"/>
</dbReference>
<gene>
    <name evidence="2" type="ORF">ACFSF0_04265</name>
</gene>
<proteinExistence type="predicted"/>
<evidence type="ECO:0000256" key="1">
    <source>
        <dbReference type="SAM" id="MobiDB-lite"/>
    </source>
</evidence>
<organism evidence="2 3">
    <name type="scientific">Ottowia flava</name>
    <dbReference type="NCBI Taxonomy" id="2675430"/>
    <lineage>
        <taxon>Bacteria</taxon>
        <taxon>Pseudomonadati</taxon>
        <taxon>Pseudomonadota</taxon>
        <taxon>Betaproteobacteria</taxon>
        <taxon>Burkholderiales</taxon>
        <taxon>Comamonadaceae</taxon>
        <taxon>Ottowia</taxon>
    </lineage>
</organism>
<dbReference type="RefSeq" id="WP_147914624.1">
    <property type="nucleotide sequence ID" value="NZ_JBHUEJ010000010.1"/>
</dbReference>
<sequence>MTTPDTDRPPLKQHDRTGRPFKDGDRPVVKKSVSLTTPLYEALLELGGGRLSAGIELACAWLLNERKGHKPERKIPGARKG</sequence>
<dbReference type="EMBL" id="JBHUEJ010000010">
    <property type="protein sequence ID" value="MFD1709807.1"/>
    <property type="molecule type" value="Genomic_DNA"/>
</dbReference>
<protein>
    <submittedName>
        <fullName evidence="2">Uncharacterized protein</fullName>
    </submittedName>
</protein>
<accession>A0ABW4KPL6</accession>
<evidence type="ECO:0000313" key="2">
    <source>
        <dbReference type="EMBL" id="MFD1709807.1"/>
    </source>
</evidence>
<feature type="region of interest" description="Disordered" evidence="1">
    <location>
        <begin position="1"/>
        <end position="29"/>
    </location>
</feature>
<feature type="compositionally biased region" description="Basic and acidic residues" evidence="1">
    <location>
        <begin position="1"/>
        <end position="28"/>
    </location>
</feature>
<keyword evidence="3" id="KW-1185">Reference proteome</keyword>
<evidence type="ECO:0000313" key="3">
    <source>
        <dbReference type="Proteomes" id="UP001597304"/>
    </source>
</evidence>
<name>A0ABW4KPL6_9BURK</name>
<reference evidence="3" key="1">
    <citation type="journal article" date="2019" name="Int. J. Syst. Evol. Microbiol.">
        <title>The Global Catalogue of Microorganisms (GCM) 10K type strain sequencing project: providing services to taxonomists for standard genome sequencing and annotation.</title>
        <authorList>
            <consortium name="The Broad Institute Genomics Platform"/>
            <consortium name="The Broad Institute Genome Sequencing Center for Infectious Disease"/>
            <person name="Wu L."/>
            <person name="Ma J."/>
        </authorList>
    </citation>
    <scope>NUCLEOTIDE SEQUENCE [LARGE SCALE GENOMIC DNA]</scope>
    <source>
        <strain evidence="3">LMG 29247</strain>
    </source>
</reference>
<comment type="caution">
    <text evidence="2">The sequence shown here is derived from an EMBL/GenBank/DDBJ whole genome shotgun (WGS) entry which is preliminary data.</text>
</comment>